<dbReference type="Proteomes" id="UP001165381">
    <property type="component" value="Unassembled WGS sequence"/>
</dbReference>
<keyword evidence="2" id="KW-1185">Reference proteome</keyword>
<protein>
    <submittedName>
        <fullName evidence="1">Uncharacterized protein</fullName>
    </submittedName>
</protein>
<evidence type="ECO:0000313" key="2">
    <source>
        <dbReference type="Proteomes" id="UP001165381"/>
    </source>
</evidence>
<reference evidence="1" key="1">
    <citation type="submission" date="2022-05" db="EMBL/GenBank/DDBJ databases">
        <authorList>
            <person name="Park J.-S."/>
        </authorList>
    </citation>
    <scope>NUCLEOTIDE SEQUENCE</scope>
    <source>
        <strain evidence="1">2012CJ34-3</strain>
    </source>
</reference>
<accession>A0ABT0QEH1</accession>
<dbReference type="RefSeq" id="WP_249972475.1">
    <property type="nucleotide sequence ID" value="NZ_JAMFLZ010000002.1"/>
</dbReference>
<name>A0ABT0QEH1_9FLAO</name>
<dbReference type="EMBL" id="JAMFLZ010000002">
    <property type="protein sequence ID" value="MCL6294634.1"/>
    <property type="molecule type" value="Genomic_DNA"/>
</dbReference>
<comment type="caution">
    <text evidence="1">The sequence shown here is derived from an EMBL/GenBank/DDBJ whole genome shotgun (WGS) entry which is preliminary data.</text>
</comment>
<gene>
    <name evidence="1" type="ORF">M3P09_06485</name>
</gene>
<organism evidence="1 2">
    <name type="scientific">Jejuia spongiicola</name>
    <dbReference type="NCBI Taxonomy" id="2942207"/>
    <lineage>
        <taxon>Bacteria</taxon>
        <taxon>Pseudomonadati</taxon>
        <taxon>Bacteroidota</taxon>
        <taxon>Flavobacteriia</taxon>
        <taxon>Flavobacteriales</taxon>
        <taxon>Flavobacteriaceae</taxon>
        <taxon>Jejuia</taxon>
    </lineage>
</organism>
<proteinExistence type="predicted"/>
<evidence type="ECO:0000313" key="1">
    <source>
        <dbReference type="EMBL" id="MCL6294634.1"/>
    </source>
</evidence>
<sequence length="57" mass="6549">MKNIKPFFDNHSSVIKWSIDIEDIDNVLKIEATTNSSENDFINQIKALGFYCDVLVD</sequence>